<keyword evidence="7" id="KW-1185">Reference proteome</keyword>
<dbReference type="EMBL" id="QGMJ01000918">
    <property type="protein sequence ID" value="TVY32846.1"/>
    <property type="molecule type" value="Genomic_DNA"/>
</dbReference>
<comment type="cofactor">
    <cofactor evidence="1">
        <name>FAD</name>
        <dbReference type="ChEBI" id="CHEBI:57692"/>
    </cofactor>
</comment>
<dbReference type="AlphaFoldDB" id="A0A8H8REX3"/>
<proteinExistence type="predicted"/>
<comment type="caution">
    <text evidence="6">The sequence shown here is derived from an EMBL/GenBank/DDBJ whole genome shotgun (WGS) entry which is preliminary data.</text>
</comment>
<evidence type="ECO:0000313" key="6">
    <source>
        <dbReference type="EMBL" id="TVY32846.1"/>
    </source>
</evidence>
<accession>A0A8H8REX3</accession>
<dbReference type="Proteomes" id="UP000462212">
    <property type="component" value="Unassembled WGS sequence"/>
</dbReference>
<dbReference type="GO" id="GO:0016491">
    <property type="term" value="F:oxidoreductase activity"/>
    <property type="evidence" value="ECO:0007669"/>
    <property type="project" value="UniProtKB-KW"/>
</dbReference>
<evidence type="ECO:0000256" key="2">
    <source>
        <dbReference type="ARBA" id="ARBA00022630"/>
    </source>
</evidence>
<evidence type="ECO:0000256" key="3">
    <source>
        <dbReference type="ARBA" id="ARBA00022827"/>
    </source>
</evidence>
<dbReference type="SUPFAM" id="SSF63380">
    <property type="entry name" value="Riboflavin synthase domain-like"/>
    <property type="match status" value="1"/>
</dbReference>
<dbReference type="InterPro" id="IPR017938">
    <property type="entry name" value="Riboflavin_synthase-like_b-brl"/>
</dbReference>
<dbReference type="InterPro" id="IPR003097">
    <property type="entry name" value="CysJ-like_FAD-binding"/>
</dbReference>
<name>A0A8H8REX3_9HELO</name>
<evidence type="ECO:0000259" key="5">
    <source>
        <dbReference type="Pfam" id="PF00667"/>
    </source>
</evidence>
<feature type="domain" description="Sulfite reductase [NADPH] flavoprotein alpha-component-like FAD-binding" evidence="5">
    <location>
        <begin position="1"/>
        <end position="105"/>
    </location>
</feature>
<organism evidence="6 7">
    <name type="scientific">Lachnellula subtilissima</name>
    <dbReference type="NCBI Taxonomy" id="602034"/>
    <lineage>
        <taxon>Eukaryota</taxon>
        <taxon>Fungi</taxon>
        <taxon>Dikarya</taxon>
        <taxon>Ascomycota</taxon>
        <taxon>Pezizomycotina</taxon>
        <taxon>Leotiomycetes</taxon>
        <taxon>Helotiales</taxon>
        <taxon>Lachnaceae</taxon>
        <taxon>Lachnellula</taxon>
    </lineage>
</organism>
<keyword evidence="3" id="KW-0274">FAD</keyword>
<keyword evidence="4" id="KW-0560">Oxidoreductase</keyword>
<gene>
    <name evidence="6" type="primary">CYP505_0</name>
    <name evidence="6" type="ORF">LSUB1_G007610</name>
</gene>
<dbReference type="Gene3D" id="1.20.990.10">
    <property type="entry name" value="NADPH-cytochrome p450 Reductase, Chain A, domain 3"/>
    <property type="match status" value="1"/>
</dbReference>
<protein>
    <submittedName>
        <fullName evidence="6">Bifunctional cytochrome P450/NADPH--P450 reductase</fullName>
    </submittedName>
</protein>
<evidence type="ECO:0000256" key="1">
    <source>
        <dbReference type="ARBA" id="ARBA00001974"/>
    </source>
</evidence>
<evidence type="ECO:0000313" key="7">
    <source>
        <dbReference type="Proteomes" id="UP000462212"/>
    </source>
</evidence>
<evidence type="ECO:0000256" key="4">
    <source>
        <dbReference type="ARBA" id="ARBA00023002"/>
    </source>
</evidence>
<keyword evidence="2" id="KW-0285">Flavoprotein</keyword>
<dbReference type="OrthoDB" id="1470350at2759"/>
<sequence length="112" mass="12457">MSYKVGDYLAVLPINNQKNIRRVLKWANLPWAAMLTIESGTNTTLPTGHPISAMDVLGAYVELSQPATRKNVMRVAASCAEEAVKAKILALAGDDLARRMCLLEWWRMNRKG</sequence>
<reference evidence="6 7" key="1">
    <citation type="submission" date="2018-05" db="EMBL/GenBank/DDBJ databases">
        <title>Genome sequencing and assembly of the regulated plant pathogen Lachnellula willkommii and related sister species for the development of diagnostic species identification markers.</title>
        <authorList>
            <person name="Giroux E."/>
            <person name="Bilodeau G."/>
        </authorList>
    </citation>
    <scope>NUCLEOTIDE SEQUENCE [LARGE SCALE GENOMIC DNA]</scope>
    <source>
        <strain evidence="6 7">CBS 197.66</strain>
    </source>
</reference>
<dbReference type="InterPro" id="IPR023173">
    <property type="entry name" value="NADPH_Cyt_P450_Rdtase_alpha"/>
</dbReference>
<dbReference type="Pfam" id="PF00667">
    <property type="entry name" value="FAD_binding_1"/>
    <property type="match status" value="1"/>
</dbReference>